<name>A0A821M4H9_9NEOP</name>
<sequence>MIEKEVDATKPDLKSGLDIQLNQCYTGITTELHRNHVSEHSRITREGKQMFISRSEGRQQVSECKYLQSSLDTAAASLMKELLLEMGPQFPLRPLSLASALSTSLALQI</sequence>
<accession>A0A821M4H9</accession>
<keyword evidence="2" id="KW-1185">Reference proteome</keyword>
<reference evidence="1" key="1">
    <citation type="submission" date="2021-02" db="EMBL/GenBank/DDBJ databases">
        <authorList>
            <person name="Steward A R."/>
        </authorList>
    </citation>
    <scope>NUCLEOTIDE SEQUENCE</scope>
</reference>
<gene>
    <name evidence="1" type="ORF">PMACD_LOCUS1335</name>
</gene>
<comment type="caution">
    <text evidence="1">The sequence shown here is derived from an EMBL/GenBank/DDBJ whole genome shotgun (WGS) entry which is preliminary data.</text>
</comment>
<proteinExistence type="predicted"/>
<dbReference type="Proteomes" id="UP000663880">
    <property type="component" value="Unassembled WGS sequence"/>
</dbReference>
<dbReference type="EMBL" id="CAJOBZ010000002">
    <property type="protein sequence ID" value="CAF4761574.1"/>
    <property type="molecule type" value="Genomic_DNA"/>
</dbReference>
<evidence type="ECO:0000313" key="2">
    <source>
        <dbReference type="Proteomes" id="UP000663880"/>
    </source>
</evidence>
<protein>
    <submittedName>
        <fullName evidence="1">Uncharacterized protein</fullName>
    </submittedName>
</protein>
<organism evidence="1 2">
    <name type="scientific">Pieris macdunnoughi</name>
    <dbReference type="NCBI Taxonomy" id="345717"/>
    <lineage>
        <taxon>Eukaryota</taxon>
        <taxon>Metazoa</taxon>
        <taxon>Ecdysozoa</taxon>
        <taxon>Arthropoda</taxon>
        <taxon>Hexapoda</taxon>
        <taxon>Insecta</taxon>
        <taxon>Pterygota</taxon>
        <taxon>Neoptera</taxon>
        <taxon>Endopterygota</taxon>
        <taxon>Lepidoptera</taxon>
        <taxon>Glossata</taxon>
        <taxon>Ditrysia</taxon>
        <taxon>Papilionoidea</taxon>
        <taxon>Pieridae</taxon>
        <taxon>Pierinae</taxon>
        <taxon>Pieris</taxon>
    </lineage>
</organism>
<evidence type="ECO:0000313" key="1">
    <source>
        <dbReference type="EMBL" id="CAF4761574.1"/>
    </source>
</evidence>
<dbReference type="AlphaFoldDB" id="A0A821M4H9"/>